<feature type="compositionally biased region" description="Basic and acidic residues" evidence="3">
    <location>
        <begin position="1"/>
        <end position="18"/>
    </location>
</feature>
<dbReference type="GO" id="GO:0005634">
    <property type="term" value="C:nucleus"/>
    <property type="evidence" value="ECO:0007669"/>
    <property type="project" value="UniProtKB-SubCell"/>
</dbReference>
<sequence length="700" mass="78421">MVKRAESSDSRDGSDVKTKPRSASGTKPPAEGKLVSAGKKRTRTGCLNCRRKRRKCDETKPTCEGCQARNETCEWGLKLSFRPENAQHMSDEHPSMRQAAGHTRGNSYQIVDVTSEVIRDYFEETNPMENGLPVQSAGRYAIEYNSLLDELFPTTSHTSHAEPKRERHASIASIETASTAMPKPPLPHLTSSVPLFSQTLSQSSGVTPLATPSILDSNIASLFPEPPSHSLGLTPLATPSLLDANGFSFLSPQYSDTTLEDGIFLPGSQYQELHSQLRTRIIDTARSTAPSRIASPEIDLPPTTNGDHSTQDDGYDSEWRRLAQLSPEQELILIQNYINEVAPWLDKFDLNRHMELRVPPLAKSHAHLKYSILALSARQIERKEQKPDYSWSLALYAHAIHLLSPVLHKRSTEVLASCVILAVLEMMSCSPRAWRRHLDGCAALIQALGISGACGGFEQALFWIFARMDVVGGLVSSEKTLIPMHNWMCGGDITTDMAMFSAQNTADMYANQMEYLSGRTIELLCSSGKWEQKRCKRSNLLDMVDYTSEWSQLFEMVESWYRDRPEGMKALLSISSYEDPSKPFPTLYFGNGPAVSGNQMYHTTALLMLKHKPAHVTFSRKPHSMLWHARQICAISISNSHHGSWTNSTQPLWIAGQQMSHPSEHKAILEILERIERESGWASKWRADDLRDYWGHDVEV</sequence>
<dbReference type="GO" id="GO:0008270">
    <property type="term" value="F:zinc ion binding"/>
    <property type="evidence" value="ECO:0007669"/>
    <property type="project" value="InterPro"/>
</dbReference>
<dbReference type="PANTHER" id="PTHR37534">
    <property type="entry name" value="TRANSCRIPTIONAL ACTIVATOR PROTEIN UGA3"/>
    <property type="match status" value="1"/>
</dbReference>
<feature type="region of interest" description="Disordered" evidence="3">
    <location>
        <begin position="1"/>
        <end position="39"/>
    </location>
</feature>
<accession>A0AAE0TQS7</accession>
<dbReference type="GO" id="GO:0000976">
    <property type="term" value="F:transcription cis-regulatory region binding"/>
    <property type="evidence" value="ECO:0007669"/>
    <property type="project" value="TreeGrafter"/>
</dbReference>
<dbReference type="PROSITE" id="PS00463">
    <property type="entry name" value="ZN2_CY6_FUNGAL_1"/>
    <property type="match status" value="1"/>
</dbReference>
<comment type="caution">
    <text evidence="5">The sequence shown here is derived from an EMBL/GenBank/DDBJ whole genome shotgun (WGS) entry which is preliminary data.</text>
</comment>
<reference evidence="5" key="1">
    <citation type="submission" date="2023-07" db="EMBL/GenBank/DDBJ databases">
        <title>Black Yeasts Isolated from many extreme environments.</title>
        <authorList>
            <person name="Coleine C."/>
            <person name="Stajich J.E."/>
            <person name="Selbmann L."/>
        </authorList>
    </citation>
    <scope>NUCLEOTIDE SEQUENCE</scope>
    <source>
        <strain evidence="5">CCFEE 5485</strain>
    </source>
</reference>
<evidence type="ECO:0000313" key="5">
    <source>
        <dbReference type="EMBL" id="KAK3672110.1"/>
    </source>
</evidence>
<dbReference type="SUPFAM" id="SSF57701">
    <property type="entry name" value="Zn2/Cys6 DNA-binding domain"/>
    <property type="match status" value="1"/>
</dbReference>
<dbReference type="PROSITE" id="PS50048">
    <property type="entry name" value="ZN2_CY6_FUNGAL_2"/>
    <property type="match status" value="1"/>
</dbReference>
<organism evidence="5 6">
    <name type="scientific">Recurvomyces mirabilis</name>
    <dbReference type="NCBI Taxonomy" id="574656"/>
    <lineage>
        <taxon>Eukaryota</taxon>
        <taxon>Fungi</taxon>
        <taxon>Dikarya</taxon>
        <taxon>Ascomycota</taxon>
        <taxon>Pezizomycotina</taxon>
        <taxon>Dothideomycetes</taxon>
        <taxon>Dothideomycetidae</taxon>
        <taxon>Mycosphaerellales</taxon>
        <taxon>Teratosphaeriaceae</taxon>
        <taxon>Recurvomyces</taxon>
    </lineage>
</organism>
<dbReference type="Pfam" id="PF11951">
    <property type="entry name" value="Fungal_trans_2"/>
    <property type="match status" value="1"/>
</dbReference>
<comment type="subcellular location">
    <subcellularLocation>
        <location evidence="1">Nucleus</location>
    </subcellularLocation>
</comment>
<evidence type="ECO:0000256" key="1">
    <source>
        <dbReference type="ARBA" id="ARBA00004123"/>
    </source>
</evidence>
<dbReference type="InterPro" id="IPR021858">
    <property type="entry name" value="Fun_TF"/>
</dbReference>
<dbReference type="SMART" id="SM00066">
    <property type="entry name" value="GAL4"/>
    <property type="match status" value="1"/>
</dbReference>
<dbReference type="Gene3D" id="4.10.240.10">
    <property type="entry name" value="Zn(2)-C6 fungal-type DNA-binding domain"/>
    <property type="match status" value="1"/>
</dbReference>
<proteinExistence type="predicted"/>
<dbReference type="GO" id="GO:0000981">
    <property type="term" value="F:DNA-binding transcription factor activity, RNA polymerase II-specific"/>
    <property type="evidence" value="ECO:0007669"/>
    <property type="project" value="InterPro"/>
</dbReference>
<keyword evidence="2" id="KW-0539">Nucleus</keyword>
<dbReference type="PANTHER" id="PTHR37534:SF4">
    <property type="entry name" value="ZN(II)2CYS6 TRANSCRIPTION FACTOR (EUROFUNG)"/>
    <property type="match status" value="1"/>
</dbReference>
<dbReference type="CDD" id="cd00067">
    <property type="entry name" value="GAL4"/>
    <property type="match status" value="1"/>
</dbReference>
<dbReference type="EMBL" id="JAUTXT010000036">
    <property type="protein sequence ID" value="KAK3672110.1"/>
    <property type="molecule type" value="Genomic_DNA"/>
</dbReference>
<keyword evidence="6" id="KW-1185">Reference proteome</keyword>
<evidence type="ECO:0000259" key="4">
    <source>
        <dbReference type="PROSITE" id="PS50048"/>
    </source>
</evidence>
<dbReference type="Pfam" id="PF00172">
    <property type="entry name" value="Zn_clus"/>
    <property type="match status" value="1"/>
</dbReference>
<dbReference type="AlphaFoldDB" id="A0AAE0TQS7"/>
<name>A0AAE0TQS7_9PEZI</name>
<dbReference type="InterPro" id="IPR001138">
    <property type="entry name" value="Zn2Cys6_DnaBD"/>
</dbReference>
<evidence type="ECO:0000256" key="3">
    <source>
        <dbReference type="SAM" id="MobiDB-lite"/>
    </source>
</evidence>
<protein>
    <recommendedName>
        <fullName evidence="4">Zn(2)-C6 fungal-type domain-containing protein</fullName>
    </recommendedName>
</protein>
<dbReference type="Proteomes" id="UP001274830">
    <property type="component" value="Unassembled WGS sequence"/>
</dbReference>
<feature type="region of interest" description="Disordered" evidence="3">
    <location>
        <begin position="288"/>
        <end position="315"/>
    </location>
</feature>
<dbReference type="GO" id="GO:0045944">
    <property type="term" value="P:positive regulation of transcription by RNA polymerase II"/>
    <property type="evidence" value="ECO:0007669"/>
    <property type="project" value="TreeGrafter"/>
</dbReference>
<evidence type="ECO:0000313" key="6">
    <source>
        <dbReference type="Proteomes" id="UP001274830"/>
    </source>
</evidence>
<feature type="domain" description="Zn(2)-C6 fungal-type" evidence="4">
    <location>
        <begin position="45"/>
        <end position="75"/>
    </location>
</feature>
<gene>
    <name evidence="5" type="ORF">LTR78_008081</name>
</gene>
<dbReference type="InterPro" id="IPR036864">
    <property type="entry name" value="Zn2-C6_fun-type_DNA-bd_sf"/>
</dbReference>
<dbReference type="CDD" id="cd12148">
    <property type="entry name" value="fungal_TF_MHR"/>
    <property type="match status" value="1"/>
</dbReference>
<evidence type="ECO:0000256" key="2">
    <source>
        <dbReference type="ARBA" id="ARBA00023242"/>
    </source>
</evidence>